<sequence length="319" mass="36735">MLSQISLAQDFEWNAGFDGFLDNREYFSIENPQTIFGSRIRGEIGGSLDGTHRLRVGLNFLFEFGSDPWAQKPDITAYYELDHKPFNFFIGAFPRRKLLDYPLALLSDTLHYYRPNIQGVYLGFNKTWGYQNIFIDWTSRQTDTEPERFIFGQSGEAHFGMFYYNHHFMMGHFAGTALEQNNSLRDNGGIDFNLGTNLSSLVPLDTLLFSVGTLVSLDRDRQYYLDWQTPAGFTVRGMVMWKGLGLEGLYYSGEGHTFLYGDPFYKLTKYGRLDIFWAPFRSETVRGKLNIAFHFANGQVDYSQQILLSIDLDGVRQSN</sequence>
<gene>
    <name evidence="1" type="ORF">LCGC14_2030600</name>
</gene>
<evidence type="ECO:0008006" key="2">
    <source>
        <dbReference type="Google" id="ProtNLM"/>
    </source>
</evidence>
<name>A0A0F9EUU6_9ZZZZ</name>
<comment type="caution">
    <text evidence="1">The sequence shown here is derived from an EMBL/GenBank/DDBJ whole genome shotgun (WGS) entry which is preliminary data.</text>
</comment>
<reference evidence="1" key="1">
    <citation type="journal article" date="2015" name="Nature">
        <title>Complex archaea that bridge the gap between prokaryotes and eukaryotes.</title>
        <authorList>
            <person name="Spang A."/>
            <person name="Saw J.H."/>
            <person name="Jorgensen S.L."/>
            <person name="Zaremba-Niedzwiedzka K."/>
            <person name="Martijn J."/>
            <person name="Lind A.E."/>
            <person name="van Eijk R."/>
            <person name="Schleper C."/>
            <person name="Guy L."/>
            <person name="Ettema T.J."/>
        </authorList>
    </citation>
    <scope>NUCLEOTIDE SEQUENCE</scope>
</reference>
<dbReference type="EMBL" id="LAZR01023627">
    <property type="protein sequence ID" value="KKL77868.1"/>
    <property type="molecule type" value="Genomic_DNA"/>
</dbReference>
<evidence type="ECO:0000313" key="1">
    <source>
        <dbReference type="EMBL" id="KKL77868.1"/>
    </source>
</evidence>
<dbReference type="AlphaFoldDB" id="A0A0F9EUU6"/>
<organism evidence="1">
    <name type="scientific">marine sediment metagenome</name>
    <dbReference type="NCBI Taxonomy" id="412755"/>
    <lineage>
        <taxon>unclassified sequences</taxon>
        <taxon>metagenomes</taxon>
        <taxon>ecological metagenomes</taxon>
    </lineage>
</organism>
<protein>
    <recommendedName>
        <fullName evidence="2">Porin</fullName>
    </recommendedName>
</protein>
<accession>A0A0F9EUU6</accession>
<proteinExistence type="predicted"/>